<feature type="active site" description="Acyl-thioester intermediate" evidence="4">
    <location>
        <position position="140"/>
    </location>
</feature>
<dbReference type="InterPro" id="IPR001099">
    <property type="entry name" value="Chalcone/stilbene_synt_N"/>
</dbReference>
<evidence type="ECO:0000256" key="3">
    <source>
        <dbReference type="ARBA" id="ARBA00023315"/>
    </source>
</evidence>
<keyword evidence="3" id="KW-0012">Acyltransferase</keyword>
<comment type="caution">
    <text evidence="7">The sequence shown here is derived from an EMBL/GenBank/DDBJ whole genome shotgun (WGS) entry which is preliminary data.</text>
</comment>
<dbReference type="SUPFAM" id="SSF53901">
    <property type="entry name" value="Thiolase-like"/>
    <property type="match status" value="2"/>
</dbReference>
<evidence type="ECO:0000256" key="4">
    <source>
        <dbReference type="PIRSR" id="PIRSR000451-1"/>
    </source>
</evidence>
<evidence type="ECO:0000313" key="8">
    <source>
        <dbReference type="Proteomes" id="UP000256709"/>
    </source>
</evidence>
<gene>
    <name evidence="7" type="ORF">B7R21_05890</name>
</gene>
<dbReference type="AlphaFoldDB" id="A0A3E0VY15"/>
<dbReference type="GO" id="GO:0030639">
    <property type="term" value="P:polyketide biosynthetic process"/>
    <property type="evidence" value="ECO:0007669"/>
    <property type="project" value="TreeGrafter"/>
</dbReference>
<evidence type="ECO:0000256" key="1">
    <source>
        <dbReference type="ARBA" id="ARBA00005531"/>
    </source>
</evidence>
<accession>A0A3E0VY15</accession>
<dbReference type="CDD" id="cd00831">
    <property type="entry name" value="CHS_like"/>
    <property type="match status" value="1"/>
</dbReference>
<dbReference type="Proteomes" id="UP000256709">
    <property type="component" value="Unassembled WGS sequence"/>
</dbReference>
<dbReference type="PANTHER" id="PTHR11877">
    <property type="entry name" value="HYDROXYMETHYLGLUTARYL-COA SYNTHASE"/>
    <property type="match status" value="1"/>
</dbReference>
<sequence>MPRISGVATAFPPQSYSQSEITDLLGPLITEDPSKRALLNRLHANSRVNRRHLVMPYDWYRESDLNFTLTNNLFIVAAVELAERAVTAALEKAALAPEDVDYIIFTSVTGISAPSVDALLALRLGFRSDVKRVPMFGLGCVAGAAGIARLNDYLLGHPDAVALLVSVELCSLTVQRGDDSMANLVASGLFGDGAAAVVMVGDERARSLPVTGPDVLDSRSRLYPGTESVLGFNPGESGFRIVLTAGVADVIDEHFDSDVVGFLEEHGCAVDDIDVWLAHPGGPRVLQSFASALSLPEGALDVSWESMAEKGNMSSASILDVLSMTLDRDAFEPGDLGLLFALGPGVCAEIVLLQWPEAHS</sequence>
<dbReference type="InterPro" id="IPR016039">
    <property type="entry name" value="Thiolase-like"/>
</dbReference>
<dbReference type="Pfam" id="PF00195">
    <property type="entry name" value="Chal_sti_synt_N"/>
    <property type="match status" value="1"/>
</dbReference>
<comment type="similarity">
    <text evidence="1">Belongs to the thiolase-like superfamily. Chalcone/stilbene synthases family.</text>
</comment>
<dbReference type="PANTHER" id="PTHR11877:SF99">
    <property type="entry name" value="1,3,6,8-TETRAHYDROXYNAPHTHALENE SYNTHASE"/>
    <property type="match status" value="1"/>
</dbReference>
<dbReference type="RefSeq" id="WP_116282321.1">
    <property type="nucleotide sequence ID" value="NZ_NBXA01000011.1"/>
</dbReference>
<evidence type="ECO:0000256" key="2">
    <source>
        <dbReference type="ARBA" id="ARBA00022679"/>
    </source>
</evidence>
<dbReference type="Gene3D" id="3.40.47.10">
    <property type="match status" value="2"/>
</dbReference>
<dbReference type="PIRSF" id="PIRSF000451">
    <property type="entry name" value="PKS_III"/>
    <property type="match status" value="1"/>
</dbReference>
<organism evidence="7 8">
    <name type="scientific">Subtercola boreus</name>
    <dbReference type="NCBI Taxonomy" id="120213"/>
    <lineage>
        <taxon>Bacteria</taxon>
        <taxon>Bacillati</taxon>
        <taxon>Actinomycetota</taxon>
        <taxon>Actinomycetes</taxon>
        <taxon>Micrococcales</taxon>
        <taxon>Microbacteriaceae</taxon>
        <taxon>Subtercola</taxon>
    </lineage>
</organism>
<evidence type="ECO:0000313" key="7">
    <source>
        <dbReference type="EMBL" id="RFA14952.1"/>
    </source>
</evidence>
<dbReference type="InterPro" id="IPR012328">
    <property type="entry name" value="Chalcone/stilbene_synt_C"/>
</dbReference>
<feature type="domain" description="Chalcone/stilbene synthase N-terminal" evidence="5">
    <location>
        <begin position="7"/>
        <end position="200"/>
    </location>
</feature>
<dbReference type="Pfam" id="PF02797">
    <property type="entry name" value="Chal_sti_synt_C"/>
    <property type="match status" value="1"/>
</dbReference>
<feature type="domain" description="Chalcone/stilbene synthase C-terminal" evidence="6">
    <location>
        <begin position="220"/>
        <end position="354"/>
    </location>
</feature>
<dbReference type="OrthoDB" id="9786288at2"/>
<dbReference type="InterPro" id="IPR011141">
    <property type="entry name" value="Polyketide_synthase_type-III"/>
</dbReference>
<evidence type="ECO:0000259" key="5">
    <source>
        <dbReference type="Pfam" id="PF00195"/>
    </source>
</evidence>
<protein>
    <submittedName>
        <fullName evidence="7">Type III polyketide synthase</fullName>
    </submittedName>
</protein>
<name>A0A3E0VY15_9MICO</name>
<reference evidence="7 8" key="1">
    <citation type="submission" date="2017-04" db="EMBL/GenBank/DDBJ databases">
        <title>Comparative genome analysis of Subtercola boreus.</title>
        <authorList>
            <person name="Cho Y.-J."/>
            <person name="Cho A."/>
            <person name="Kim O.-S."/>
            <person name="Lee J.-I."/>
        </authorList>
    </citation>
    <scope>NUCLEOTIDE SEQUENCE [LARGE SCALE GENOMIC DNA]</scope>
    <source>
        <strain evidence="7 8">P27444</strain>
    </source>
</reference>
<dbReference type="EMBL" id="NBXA01000011">
    <property type="protein sequence ID" value="RFA14952.1"/>
    <property type="molecule type" value="Genomic_DNA"/>
</dbReference>
<proteinExistence type="inferred from homology"/>
<evidence type="ECO:0000259" key="6">
    <source>
        <dbReference type="Pfam" id="PF02797"/>
    </source>
</evidence>
<keyword evidence="2" id="KW-0808">Transferase</keyword>
<dbReference type="GO" id="GO:0016747">
    <property type="term" value="F:acyltransferase activity, transferring groups other than amino-acyl groups"/>
    <property type="evidence" value="ECO:0007669"/>
    <property type="project" value="InterPro"/>
</dbReference>